<evidence type="ECO:0000256" key="4">
    <source>
        <dbReference type="ARBA" id="ARBA00022679"/>
    </source>
</evidence>
<protein>
    <recommendedName>
        <fullName evidence="11">CDP-diacylglycerol--glycerol-3-phosphate 3-phosphatidyltransferase</fullName>
        <ecNumber evidence="11">2.7.8.5</ecNumber>
    </recommendedName>
</protein>
<evidence type="ECO:0000256" key="13">
    <source>
        <dbReference type="SAM" id="Phobius"/>
    </source>
</evidence>
<keyword evidence="5 13" id="KW-0812">Transmembrane</keyword>
<dbReference type="EMBL" id="JBFNXQ010000102">
    <property type="protein sequence ID" value="MEX5721040.1"/>
    <property type="molecule type" value="Genomic_DNA"/>
</dbReference>
<dbReference type="InterPro" id="IPR048254">
    <property type="entry name" value="CDP_ALCOHOL_P_TRANSF_CS"/>
</dbReference>
<feature type="transmembrane region" description="Helical" evidence="13">
    <location>
        <begin position="89"/>
        <end position="114"/>
    </location>
</feature>
<evidence type="ECO:0000256" key="5">
    <source>
        <dbReference type="ARBA" id="ARBA00022692"/>
    </source>
</evidence>
<dbReference type="PANTHER" id="PTHR14269">
    <property type="entry name" value="CDP-DIACYLGLYCEROL--GLYCEROL-3-PHOSPHATE 3-PHOSPHATIDYLTRANSFERASE-RELATED"/>
    <property type="match status" value="1"/>
</dbReference>
<comment type="subcellular location">
    <subcellularLocation>
        <location evidence="1">Membrane</location>
        <topology evidence="1">Multi-pass membrane protein</topology>
    </subcellularLocation>
</comment>
<dbReference type="InterPro" id="IPR050324">
    <property type="entry name" value="CDP-alcohol_PTase-I"/>
</dbReference>
<evidence type="ECO:0000256" key="3">
    <source>
        <dbReference type="ARBA" id="ARBA00022516"/>
    </source>
</evidence>
<dbReference type="NCBIfam" id="TIGR00560">
    <property type="entry name" value="pgsA"/>
    <property type="match status" value="1"/>
</dbReference>
<dbReference type="Pfam" id="PF01066">
    <property type="entry name" value="CDP-OH_P_transf"/>
    <property type="match status" value="1"/>
</dbReference>
<dbReference type="PANTHER" id="PTHR14269:SF52">
    <property type="entry name" value="PHOSPHATIDYLGLYCEROPHOSPHATE SYNTHASE-RELATED"/>
    <property type="match status" value="1"/>
</dbReference>
<comment type="caution">
    <text evidence="14">The sequence shown here is derived from an EMBL/GenBank/DDBJ whole genome shotgun (WGS) entry which is preliminary data.</text>
</comment>
<dbReference type="InterPro" id="IPR043130">
    <property type="entry name" value="CDP-OH_PTrfase_TM_dom"/>
</dbReference>
<evidence type="ECO:0000256" key="10">
    <source>
        <dbReference type="ARBA" id="ARBA00023264"/>
    </source>
</evidence>
<proteinExistence type="inferred from homology"/>
<dbReference type="PIRSF" id="PIRSF000847">
    <property type="entry name" value="Phos_ph_gly_syn"/>
    <property type="match status" value="1"/>
</dbReference>
<feature type="transmembrane region" description="Helical" evidence="13">
    <location>
        <begin position="142"/>
        <end position="160"/>
    </location>
</feature>
<keyword evidence="3" id="KW-0444">Lipid biosynthesis</keyword>
<dbReference type="Gene3D" id="1.20.120.1760">
    <property type="match status" value="1"/>
</dbReference>
<dbReference type="InterPro" id="IPR004570">
    <property type="entry name" value="Phosphatidylglycerol_P_synth"/>
</dbReference>
<sequence length="217" mass="22921">MAPDPAATPPQSARLVNLPNALTVLRLAVVPVFAALLVSEGGMDDGRRVWATVFFGLAIITDRYDGLIARRTGQVTEFGKLADPIADKALTGTALIGLSVLGLLPWWVTLAILVREVGVTLLRFWVIRHGVIAASRGGKAKTVVQALAIGLYILPLSGLLASARWWVMAAALVLTVATGLDYVYRALTLRRTSARAMRAAAARRAAGPAGSRTDTAA</sequence>
<keyword evidence="4 12" id="KW-0808">Transferase</keyword>
<evidence type="ECO:0000256" key="8">
    <source>
        <dbReference type="ARBA" id="ARBA00023136"/>
    </source>
</evidence>
<comment type="similarity">
    <text evidence="2 12">Belongs to the CDP-alcohol phosphatidyltransferase class-I family.</text>
</comment>
<evidence type="ECO:0000313" key="14">
    <source>
        <dbReference type="EMBL" id="MEX5721040.1"/>
    </source>
</evidence>
<dbReference type="EC" id="2.7.8.5" evidence="11"/>
<gene>
    <name evidence="14" type="primary">pgsA</name>
    <name evidence="14" type="ORF">ABQ292_22025</name>
</gene>
<evidence type="ECO:0000256" key="7">
    <source>
        <dbReference type="ARBA" id="ARBA00023098"/>
    </source>
</evidence>
<keyword evidence="7" id="KW-0443">Lipid metabolism</keyword>
<dbReference type="GO" id="GO:0008444">
    <property type="term" value="F:CDP-diacylglycerol-glycerol-3-phosphate 3-phosphatidyltransferase activity"/>
    <property type="evidence" value="ECO:0007669"/>
    <property type="project" value="UniProtKB-EC"/>
</dbReference>
<evidence type="ECO:0000256" key="9">
    <source>
        <dbReference type="ARBA" id="ARBA00023209"/>
    </source>
</evidence>
<evidence type="ECO:0000256" key="12">
    <source>
        <dbReference type="RuleBase" id="RU003750"/>
    </source>
</evidence>
<evidence type="ECO:0000256" key="1">
    <source>
        <dbReference type="ARBA" id="ARBA00004141"/>
    </source>
</evidence>
<dbReference type="InterPro" id="IPR000462">
    <property type="entry name" value="CDP-OH_P_trans"/>
</dbReference>
<evidence type="ECO:0000256" key="2">
    <source>
        <dbReference type="ARBA" id="ARBA00010441"/>
    </source>
</evidence>
<evidence type="ECO:0000256" key="11">
    <source>
        <dbReference type="NCBIfam" id="TIGR00560"/>
    </source>
</evidence>
<reference evidence="14 15" key="1">
    <citation type="submission" date="2024-06" db="EMBL/GenBank/DDBJ databases">
        <title>Draft genome sequence of Geodermatophilus badlandi, a novel member of the Geodermatophilaceae isolated from badland sedimentary rocks in the Red desert, Wyoming, USA.</title>
        <authorList>
            <person name="Ben Tekaya S."/>
            <person name="Nouioui I."/>
            <person name="Flores G.M."/>
            <person name="Shaal M.N."/>
            <person name="Bredoire F."/>
            <person name="Basile F."/>
            <person name="Van Diepen L."/>
            <person name="Ward N.L."/>
        </authorList>
    </citation>
    <scope>NUCLEOTIDE SEQUENCE [LARGE SCALE GENOMIC DNA]</scope>
    <source>
        <strain evidence="14 15">WL48A</strain>
    </source>
</reference>
<evidence type="ECO:0000313" key="15">
    <source>
        <dbReference type="Proteomes" id="UP001560045"/>
    </source>
</evidence>
<evidence type="ECO:0000256" key="6">
    <source>
        <dbReference type="ARBA" id="ARBA00022989"/>
    </source>
</evidence>
<keyword evidence="10" id="KW-1208">Phospholipid metabolism</keyword>
<feature type="transmembrane region" description="Helical" evidence="13">
    <location>
        <begin position="20"/>
        <end position="38"/>
    </location>
</feature>
<dbReference type="Proteomes" id="UP001560045">
    <property type="component" value="Unassembled WGS sequence"/>
</dbReference>
<feature type="transmembrane region" description="Helical" evidence="13">
    <location>
        <begin position="50"/>
        <end position="69"/>
    </location>
</feature>
<feature type="transmembrane region" description="Helical" evidence="13">
    <location>
        <begin position="166"/>
        <end position="187"/>
    </location>
</feature>
<accession>A0ABV3XMN1</accession>
<keyword evidence="9" id="KW-0594">Phospholipid biosynthesis</keyword>
<name>A0ABV3XMN1_9ACTN</name>
<dbReference type="PROSITE" id="PS00379">
    <property type="entry name" value="CDP_ALCOHOL_P_TRANSF"/>
    <property type="match status" value="1"/>
</dbReference>
<dbReference type="RefSeq" id="WP_369209854.1">
    <property type="nucleotide sequence ID" value="NZ_JBFNXQ010000102.1"/>
</dbReference>
<keyword evidence="15" id="KW-1185">Reference proteome</keyword>
<keyword evidence="6 13" id="KW-1133">Transmembrane helix</keyword>
<keyword evidence="8 13" id="KW-0472">Membrane</keyword>
<organism evidence="14 15">
    <name type="scientific">Geodermatophilus maliterrae</name>
    <dbReference type="NCBI Taxonomy" id="3162531"/>
    <lineage>
        <taxon>Bacteria</taxon>
        <taxon>Bacillati</taxon>
        <taxon>Actinomycetota</taxon>
        <taxon>Actinomycetes</taxon>
        <taxon>Geodermatophilales</taxon>
        <taxon>Geodermatophilaceae</taxon>
        <taxon>Geodermatophilus</taxon>
    </lineage>
</organism>